<dbReference type="Pfam" id="PF02698">
    <property type="entry name" value="DUF218"/>
    <property type="match status" value="1"/>
</dbReference>
<proteinExistence type="predicted"/>
<dbReference type="GO" id="GO:0005886">
    <property type="term" value="C:plasma membrane"/>
    <property type="evidence" value="ECO:0007669"/>
    <property type="project" value="TreeGrafter"/>
</dbReference>
<gene>
    <name evidence="3" type="ORF">LZG35_00005</name>
</gene>
<evidence type="ECO:0000313" key="3">
    <source>
        <dbReference type="EMBL" id="MCE7506999.1"/>
    </source>
</evidence>
<dbReference type="InterPro" id="IPR003848">
    <property type="entry name" value="DUF218"/>
</dbReference>
<reference evidence="3" key="1">
    <citation type="submission" date="2022-01" db="EMBL/GenBank/DDBJ databases">
        <authorList>
            <person name="Karlyshev A.V."/>
            <person name="Jaspars M."/>
        </authorList>
    </citation>
    <scope>NUCLEOTIDE SEQUENCE</scope>
    <source>
        <strain evidence="3">AGSA3-2</strain>
    </source>
</reference>
<evidence type="ECO:0000256" key="1">
    <source>
        <dbReference type="SAM" id="Phobius"/>
    </source>
</evidence>
<sequence length="208" mass="23097">MDEVMILGMVALVMAGATLPAVVARFYPPVPPRRGSSPPRAVVVLGAGRRREGDGYRLNTLGLKRLRVALELARERQLPLLLCGGAPGAEPLLAEQSEAALMAEVVRRAWPDAPLMLEAESRNTWENAVMAARVLRLRGIESLVLVTDQAHLCRATLCFQAQRLEVTPHAVISLPRRPWMPSAGALSQMPLIWREWLVLIWYHCKYPL</sequence>
<dbReference type="KEGG" id="axe:P40_05150"/>
<dbReference type="RefSeq" id="WP_080530569.1">
    <property type="nucleotide sequence ID" value="NZ_CP012331.1"/>
</dbReference>
<dbReference type="CDD" id="cd06259">
    <property type="entry name" value="YdcF-like"/>
    <property type="match status" value="1"/>
</dbReference>
<dbReference type="Proteomes" id="UP001107961">
    <property type="component" value="Unassembled WGS sequence"/>
</dbReference>
<keyword evidence="1" id="KW-0472">Membrane</keyword>
<organism evidence="3 4">
    <name type="scientific">Alloalcanivorax xenomutans</name>
    <dbReference type="NCBI Taxonomy" id="1094342"/>
    <lineage>
        <taxon>Bacteria</taxon>
        <taxon>Pseudomonadati</taxon>
        <taxon>Pseudomonadota</taxon>
        <taxon>Gammaproteobacteria</taxon>
        <taxon>Oceanospirillales</taxon>
        <taxon>Alcanivoracaceae</taxon>
        <taxon>Alloalcanivorax</taxon>
    </lineage>
</organism>
<dbReference type="GO" id="GO:0000270">
    <property type="term" value="P:peptidoglycan metabolic process"/>
    <property type="evidence" value="ECO:0007669"/>
    <property type="project" value="TreeGrafter"/>
</dbReference>
<evidence type="ECO:0000313" key="4">
    <source>
        <dbReference type="Proteomes" id="UP001107961"/>
    </source>
</evidence>
<dbReference type="GO" id="GO:0043164">
    <property type="term" value="P:Gram-negative-bacterium-type cell wall biogenesis"/>
    <property type="evidence" value="ECO:0007669"/>
    <property type="project" value="TreeGrafter"/>
</dbReference>
<feature type="transmembrane region" description="Helical" evidence="1">
    <location>
        <begin position="6"/>
        <end position="27"/>
    </location>
</feature>
<name>A0A9Q3ZEK4_9GAMM</name>
<dbReference type="InterPro" id="IPR051599">
    <property type="entry name" value="Cell_Envelope_Assoc"/>
</dbReference>
<accession>A0A9Q3ZEK4</accession>
<dbReference type="AlphaFoldDB" id="A0A9Q3ZEK4"/>
<comment type="caution">
    <text evidence="3">The sequence shown here is derived from an EMBL/GenBank/DDBJ whole genome shotgun (WGS) entry which is preliminary data.</text>
</comment>
<feature type="domain" description="DUF218" evidence="2">
    <location>
        <begin position="41"/>
        <end position="197"/>
    </location>
</feature>
<dbReference type="PANTHER" id="PTHR30336:SF4">
    <property type="entry name" value="ENVELOPE BIOGENESIS FACTOR ELYC"/>
    <property type="match status" value="1"/>
</dbReference>
<keyword evidence="4" id="KW-1185">Reference proteome</keyword>
<protein>
    <submittedName>
        <fullName evidence="3">YdcF family protein</fullName>
    </submittedName>
</protein>
<dbReference type="PANTHER" id="PTHR30336">
    <property type="entry name" value="INNER MEMBRANE PROTEIN, PROBABLE PERMEASE"/>
    <property type="match status" value="1"/>
</dbReference>
<dbReference type="Gene3D" id="3.40.50.620">
    <property type="entry name" value="HUPs"/>
    <property type="match status" value="1"/>
</dbReference>
<dbReference type="InterPro" id="IPR014729">
    <property type="entry name" value="Rossmann-like_a/b/a_fold"/>
</dbReference>
<keyword evidence="1" id="KW-0812">Transmembrane</keyword>
<keyword evidence="1" id="KW-1133">Transmembrane helix</keyword>
<dbReference type="EMBL" id="JAJVKT010000001">
    <property type="protein sequence ID" value="MCE7506999.1"/>
    <property type="molecule type" value="Genomic_DNA"/>
</dbReference>
<evidence type="ECO:0000259" key="2">
    <source>
        <dbReference type="Pfam" id="PF02698"/>
    </source>
</evidence>